<keyword evidence="2" id="KW-1185">Reference proteome</keyword>
<evidence type="ECO:0000313" key="1">
    <source>
        <dbReference type="EMBL" id="KAJ9067324.1"/>
    </source>
</evidence>
<organism evidence="1 2">
    <name type="scientific">Entomophthora muscae</name>
    <dbReference type="NCBI Taxonomy" id="34485"/>
    <lineage>
        <taxon>Eukaryota</taxon>
        <taxon>Fungi</taxon>
        <taxon>Fungi incertae sedis</taxon>
        <taxon>Zoopagomycota</taxon>
        <taxon>Entomophthoromycotina</taxon>
        <taxon>Entomophthoromycetes</taxon>
        <taxon>Entomophthorales</taxon>
        <taxon>Entomophthoraceae</taxon>
        <taxon>Entomophthora</taxon>
    </lineage>
</organism>
<gene>
    <name evidence="1" type="ORF">DSO57_1000903</name>
</gene>
<reference evidence="1" key="1">
    <citation type="submission" date="2022-04" db="EMBL/GenBank/DDBJ databases">
        <title>Genome of the entomopathogenic fungus Entomophthora muscae.</title>
        <authorList>
            <person name="Elya C."/>
            <person name="Lovett B.R."/>
            <person name="Lee E."/>
            <person name="Macias A.M."/>
            <person name="Hajek A.E."/>
            <person name="De Bivort B.L."/>
            <person name="Kasson M.T."/>
            <person name="De Fine Licht H.H."/>
            <person name="Stajich J.E."/>
        </authorList>
    </citation>
    <scope>NUCLEOTIDE SEQUENCE</scope>
    <source>
        <strain evidence="1">Berkeley</strain>
    </source>
</reference>
<accession>A0ACC2SY55</accession>
<name>A0ACC2SY55_9FUNG</name>
<sequence>MKVKCFVNYKSVSIQETTLSKTGLSLYYSVNIKSVNMATVDIIIVDMGAVAFAEGEEFPKLKAKPTKSLHISIFEGHIEMALMAQFTTPINPKTSLAVCAFAACATGQQLAKSMALMMYFLLAFFYGIGPTMLRAHTLKGN</sequence>
<evidence type="ECO:0000313" key="2">
    <source>
        <dbReference type="Proteomes" id="UP001165960"/>
    </source>
</evidence>
<protein>
    <submittedName>
        <fullName evidence="1">Uncharacterized protein</fullName>
    </submittedName>
</protein>
<dbReference type="Proteomes" id="UP001165960">
    <property type="component" value="Unassembled WGS sequence"/>
</dbReference>
<dbReference type="EMBL" id="QTSX02004262">
    <property type="protein sequence ID" value="KAJ9067324.1"/>
    <property type="molecule type" value="Genomic_DNA"/>
</dbReference>
<comment type="caution">
    <text evidence="1">The sequence shown here is derived from an EMBL/GenBank/DDBJ whole genome shotgun (WGS) entry which is preliminary data.</text>
</comment>
<proteinExistence type="predicted"/>